<evidence type="ECO:0000313" key="1">
    <source>
        <dbReference type="EMBL" id="EAR10426.1"/>
    </source>
</evidence>
<dbReference type="EMBL" id="AAOE01000004">
    <property type="protein sequence ID" value="EAR10426.1"/>
    <property type="molecule type" value="Genomic_DNA"/>
</dbReference>
<evidence type="ECO:0000313" key="2">
    <source>
        <dbReference type="Proteomes" id="UP000005953"/>
    </source>
</evidence>
<comment type="caution">
    <text evidence="1">The sequence shown here is derived from an EMBL/GenBank/DDBJ whole genome shotgun (WGS) entry which is preliminary data.</text>
</comment>
<protein>
    <submittedName>
        <fullName evidence="1">Uncharacterized protein</fullName>
    </submittedName>
</protein>
<organism evidence="1 2">
    <name type="scientific">Reinekea blandensis MED297</name>
    <dbReference type="NCBI Taxonomy" id="314283"/>
    <lineage>
        <taxon>Bacteria</taxon>
        <taxon>Pseudomonadati</taxon>
        <taxon>Pseudomonadota</taxon>
        <taxon>Gammaproteobacteria</taxon>
        <taxon>Oceanospirillales</taxon>
        <taxon>Saccharospirillaceae</taxon>
        <taxon>Reinekea</taxon>
    </lineage>
</organism>
<dbReference type="STRING" id="314283.MED297_01355"/>
<dbReference type="AlphaFoldDB" id="A4BBU1"/>
<name>A4BBU1_9GAMM</name>
<sequence length="23" mass="2774">MVKSLIHLNWVKKSFFPNIMVKN</sequence>
<accession>A4BBU1</accession>
<proteinExistence type="predicted"/>
<reference evidence="1 2" key="1">
    <citation type="submission" date="2006-02" db="EMBL/GenBank/DDBJ databases">
        <authorList>
            <person name="Pinhassi J."/>
            <person name="Pedros-Alio C."/>
            <person name="Ferriera S."/>
            <person name="Johnson J."/>
            <person name="Kravitz S."/>
            <person name="Halpern A."/>
            <person name="Remington K."/>
            <person name="Beeson K."/>
            <person name="Tran B."/>
            <person name="Rogers Y.-H."/>
            <person name="Friedman R."/>
            <person name="Venter J.C."/>
        </authorList>
    </citation>
    <scope>NUCLEOTIDE SEQUENCE [LARGE SCALE GENOMIC DNA]</scope>
    <source>
        <strain evidence="1 2">MED297</strain>
    </source>
</reference>
<keyword evidence="2" id="KW-1185">Reference proteome</keyword>
<gene>
    <name evidence="1" type="ORF">MED297_01355</name>
</gene>
<dbReference type="Proteomes" id="UP000005953">
    <property type="component" value="Unassembled WGS sequence"/>
</dbReference>
<dbReference type="HOGENOM" id="CLU_3423072_0_0_6"/>